<evidence type="ECO:0000313" key="2">
    <source>
        <dbReference type="EMBL" id="KZP17595.1"/>
    </source>
</evidence>
<gene>
    <name evidence="2" type="ORF">FIBSPDRAFT_864787</name>
</gene>
<name>A0A166G942_9AGAM</name>
<keyword evidence="3" id="KW-1185">Reference proteome</keyword>
<dbReference type="Proteomes" id="UP000076532">
    <property type="component" value="Unassembled WGS sequence"/>
</dbReference>
<dbReference type="AlphaFoldDB" id="A0A166G942"/>
<organism evidence="2 3">
    <name type="scientific">Athelia psychrophila</name>
    <dbReference type="NCBI Taxonomy" id="1759441"/>
    <lineage>
        <taxon>Eukaryota</taxon>
        <taxon>Fungi</taxon>
        <taxon>Dikarya</taxon>
        <taxon>Basidiomycota</taxon>
        <taxon>Agaricomycotina</taxon>
        <taxon>Agaricomycetes</taxon>
        <taxon>Agaricomycetidae</taxon>
        <taxon>Atheliales</taxon>
        <taxon>Atheliaceae</taxon>
        <taxon>Athelia</taxon>
    </lineage>
</organism>
<dbReference type="EMBL" id="KV417581">
    <property type="protein sequence ID" value="KZP17595.1"/>
    <property type="molecule type" value="Genomic_DNA"/>
</dbReference>
<feature type="region of interest" description="Disordered" evidence="1">
    <location>
        <begin position="117"/>
        <end position="142"/>
    </location>
</feature>
<sequence length="224" mass="24453">MNTHTLVFRPNAEGELCTGFKYDMDVLKNLLFPALPSRKRRKLSEPDDNGMEVDGDAEAADEVPLQQDVEKLRGIVLEGVTDQILLLPTSAAVRQYDVLKVAEGDATPTEATECKITDPLKPLEPPAEAKPAPPTWSTPPAEIDRTASFKKSSSPLVSKSSEAARTVARRVRASTKALVKGRGQEHIQFFADGVSIEGLDTDSESGRVQVVNWRWALPDEFAVA</sequence>
<evidence type="ECO:0000256" key="1">
    <source>
        <dbReference type="SAM" id="MobiDB-lite"/>
    </source>
</evidence>
<reference evidence="2 3" key="1">
    <citation type="journal article" date="2016" name="Mol. Biol. Evol.">
        <title>Comparative Genomics of Early-Diverging Mushroom-Forming Fungi Provides Insights into the Origins of Lignocellulose Decay Capabilities.</title>
        <authorList>
            <person name="Nagy L.G."/>
            <person name="Riley R."/>
            <person name="Tritt A."/>
            <person name="Adam C."/>
            <person name="Daum C."/>
            <person name="Floudas D."/>
            <person name="Sun H."/>
            <person name="Yadav J.S."/>
            <person name="Pangilinan J."/>
            <person name="Larsson K.H."/>
            <person name="Matsuura K."/>
            <person name="Barry K."/>
            <person name="Labutti K."/>
            <person name="Kuo R."/>
            <person name="Ohm R.A."/>
            <person name="Bhattacharya S.S."/>
            <person name="Shirouzu T."/>
            <person name="Yoshinaga Y."/>
            <person name="Martin F.M."/>
            <person name="Grigoriev I.V."/>
            <person name="Hibbett D.S."/>
        </authorList>
    </citation>
    <scope>NUCLEOTIDE SEQUENCE [LARGE SCALE GENOMIC DNA]</scope>
    <source>
        <strain evidence="2 3">CBS 109695</strain>
    </source>
</reference>
<evidence type="ECO:0000313" key="3">
    <source>
        <dbReference type="Proteomes" id="UP000076532"/>
    </source>
</evidence>
<proteinExistence type="predicted"/>
<dbReference type="OrthoDB" id="3596986at2759"/>
<protein>
    <submittedName>
        <fullName evidence="2">Uncharacterized protein</fullName>
    </submittedName>
</protein>
<accession>A0A166G942</accession>